<feature type="region of interest" description="Disordered" evidence="1">
    <location>
        <begin position="298"/>
        <end position="344"/>
    </location>
</feature>
<evidence type="ECO:0000256" key="1">
    <source>
        <dbReference type="SAM" id="MobiDB-lite"/>
    </source>
</evidence>
<accession>A0A8H3EGD4</accession>
<organism evidence="2 3">
    <name type="scientific">Heterodermia speciosa</name>
    <dbReference type="NCBI Taxonomy" id="116794"/>
    <lineage>
        <taxon>Eukaryota</taxon>
        <taxon>Fungi</taxon>
        <taxon>Dikarya</taxon>
        <taxon>Ascomycota</taxon>
        <taxon>Pezizomycotina</taxon>
        <taxon>Lecanoromycetes</taxon>
        <taxon>OSLEUM clade</taxon>
        <taxon>Lecanoromycetidae</taxon>
        <taxon>Caliciales</taxon>
        <taxon>Physciaceae</taxon>
        <taxon>Heterodermia</taxon>
    </lineage>
</organism>
<gene>
    <name evidence="2" type="ORF">HETSPECPRED_003363</name>
</gene>
<feature type="region of interest" description="Disordered" evidence="1">
    <location>
        <begin position="235"/>
        <end position="257"/>
    </location>
</feature>
<dbReference type="AlphaFoldDB" id="A0A8H3EGD4"/>
<name>A0A8H3EGD4_9LECA</name>
<feature type="compositionally biased region" description="Polar residues" evidence="1">
    <location>
        <begin position="63"/>
        <end position="81"/>
    </location>
</feature>
<reference evidence="2" key="1">
    <citation type="submission" date="2021-03" db="EMBL/GenBank/DDBJ databases">
        <authorList>
            <person name="Tagirdzhanova G."/>
        </authorList>
    </citation>
    <scope>NUCLEOTIDE SEQUENCE</scope>
</reference>
<dbReference type="EMBL" id="CAJPDS010000002">
    <property type="protein sequence ID" value="CAF9904108.1"/>
    <property type="molecule type" value="Genomic_DNA"/>
</dbReference>
<evidence type="ECO:0000313" key="2">
    <source>
        <dbReference type="EMBL" id="CAF9904108.1"/>
    </source>
</evidence>
<feature type="compositionally biased region" description="Polar residues" evidence="1">
    <location>
        <begin position="26"/>
        <end position="35"/>
    </location>
</feature>
<sequence length="390" mass="43104">MNPAYFDLSSDDLRRMPKSQFLRRSLGNSQNTSPGSKRGSTRINKPSGVSFSPHDIQRRRTTASHAVRSSQPVSQTNTPFGRSTVGGTVPPSQSRRPMSWHPGSGVHQESATAHFPNDYTLGDTIAELETLAVSGSVQPVYDQSAITGDLTTRAEDPLASTATGYIDWINMGMDPNVPYLSYPEHSLSNINQYYQNFPYECPYARAGFPTSDLVQTEPIFPKCQMPSAAESLAVHSPATVDSSNRLGRPPQIATKKSKELVGMGLYDDKNGSMVSANNATSIQSPDHSIHVHRTSVGKGLKLEETWQPPSDDPTEEAEDYSSDEGEDDLPVAPPLQQRQPQVNSEYKDLSNQTFFFESDDHYSNYMAFDQAMQFYEEKAPDPSSGNFLWF</sequence>
<protein>
    <submittedName>
        <fullName evidence="2">Uncharacterized protein</fullName>
    </submittedName>
</protein>
<evidence type="ECO:0000313" key="3">
    <source>
        <dbReference type="Proteomes" id="UP000664521"/>
    </source>
</evidence>
<proteinExistence type="predicted"/>
<feature type="compositionally biased region" description="Acidic residues" evidence="1">
    <location>
        <begin position="312"/>
        <end position="329"/>
    </location>
</feature>
<keyword evidence="3" id="KW-1185">Reference proteome</keyword>
<feature type="compositionally biased region" description="Polar residues" evidence="1">
    <location>
        <begin position="41"/>
        <end position="50"/>
    </location>
</feature>
<dbReference type="OrthoDB" id="5378435at2759"/>
<feature type="region of interest" description="Disordered" evidence="1">
    <location>
        <begin position="1"/>
        <end position="109"/>
    </location>
</feature>
<comment type="caution">
    <text evidence="2">The sequence shown here is derived from an EMBL/GenBank/DDBJ whole genome shotgun (WGS) entry which is preliminary data.</text>
</comment>
<dbReference type="Proteomes" id="UP000664521">
    <property type="component" value="Unassembled WGS sequence"/>
</dbReference>